<organism evidence="1 2">
    <name type="scientific">Brucella grignonensis</name>
    <dbReference type="NCBI Taxonomy" id="94627"/>
    <lineage>
        <taxon>Bacteria</taxon>
        <taxon>Pseudomonadati</taxon>
        <taxon>Pseudomonadota</taxon>
        <taxon>Alphaproteobacteria</taxon>
        <taxon>Hyphomicrobiales</taxon>
        <taxon>Brucellaceae</taxon>
        <taxon>Brucella/Ochrobactrum group</taxon>
        <taxon>Brucella</taxon>
    </lineage>
</organism>
<gene>
    <name evidence="1" type="ORF">CEV33_4268</name>
</gene>
<accession>A0A256FPQ6</accession>
<reference evidence="1 2" key="1">
    <citation type="submission" date="2017-07" db="EMBL/GenBank/DDBJ databases">
        <title>Phylogenetic study on the rhizospheric bacterium Ochrobactrum sp. A44.</title>
        <authorList>
            <person name="Krzyzanowska D.M."/>
            <person name="Ossowicki A."/>
            <person name="Rajewska M."/>
            <person name="Maciag T."/>
            <person name="Kaczynski Z."/>
            <person name="Czerwicka M."/>
            <person name="Jafra S."/>
        </authorList>
    </citation>
    <scope>NUCLEOTIDE SEQUENCE [LARGE SCALE GENOMIC DNA]</scope>
    <source>
        <strain evidence="1 2">OgA9a</strain>
    </source>
</reference>
<dbReference type="AlphaFoldDB" id="A0A256FPQ6"/>
<evidence type="ECO:0000313" key="1">
    <source>
        <dbReference type="EMBL" id="OYR16738.1"/>
    </source>
</evidence>
<proteinExistence type="predicted"/>
<dbReference type="EMBL" id="NNRL01000150">
    <property type="protein sequence ID" value="OYR16738.1"/>
    <property type="molecule type" value="Genomic_DNA"/>
</dbReference>
<dbReference type="Proteomes" id="UP000216478">
    <property type="component" value="Unassembled WGS sequence"/>
</dbReference>
<comment type="caution">
    <text evidence="1">The sequence shown here is derived from an EMBL/GenBank/DDBJ whole genome shotgun (WGS) entry which is preliminary data.</text>
</comment>
<keyword evidence="2" id="KW-1185">Reference proteome</keyword>
<evidence type="ECO:0000313" key="2">
    <source>
        <dbReference type="Proteomes" id="UP000216478"/>
    </source>
</evidence>
<name>A0A256FPQ6_9HYPH</name>
<sequence>MSAALRSTRKLPILIVYHDCSIIPRRADFNFLQRVLKYLSF</sequence>
<protein>
    <submittedName>
        <fullName evidence="1">Uncharacterized protein</fullName>
    </submittedName>
</protein>